<proteinExistence type="predicted"/>
<protein>
    <submittedName>
        <fullName evidence="2">Uncharacterized protein</fullName>
    </submittedName>
</protein>
<feature type="compositionally biased region" description="Basic residues" evidence="1">
    <location>
        <begin position="39"/>
        <end position="50"/>
    </location>
</feature>
<organism evidence="2">
    <name type="scientific">Arundo donax</name>
    <name type="common">Giant reed</name>
    <name type="synonym">Donax arundinaceus</name>
    <dbReference type="NCBI Taxonomy" id="35708"/>
    <lineage>
        <taxon>Eukaryota</taxon>
        <taxon>Viridiplantae</taxon>
        <taxon>Streptophyta</taxon>
        <taxon>Embryophyta</taxon>
        <taxon>Tracheophyta</taxon>
        <taxon>Spermatophyta</taxon>
        <taxon>Magnoliopsida</taxon>
        <taxon>Liliopsida</taxon>
        <taxon>Poales</taxon>
        <taxon>Poaceae</taxon>
        <taxon>PACMAD clade</taxon>
        <taxon>Arundinoideae</taxon>
        <taxon>Arundineae</taxon>
        <taxon>Arundo</taxon>
    </lineage>
</organism>
<evidence type="ECO:0000313" key="2">
    <source>
        <dbReference type="EMBL" id="JAE31317.1"/>
    </source>
</evidence>
<evidence type="ECO:0000256" key="1">
    <source>
        <dbReference type="SAM" id="MobiDB-lite"/>
    </source>
</evidence>
<reference evidence="2" key="1">
    <citation type="submission" date="2014-09" db="EMBL/GenBank/DDBJ databases">
        <authorList>
            <person name="Magalhaes I.L.F."/>
            <person name="Oliveira U."/>
            <person name="Santos F.R."/>
            <person name="Vidigal T.H.D.A."/>
            <person name="Brescovit A.D."/>
            <person name="Santos A.J."/>
        </authorList>
    </citation>
    <scope>NUCLEOTIDE SEQUENCE</scope>
    <source>
        <tissue evidence="2">Shoot tissue taken approximately 20 cm above the soil surface</tissue>
    </source>
</reference>
<sequence length="84" mass="9374">MQPRDAHPASPPDPASGAADVGGAHGHGLPPRPRQEARRPHRHHVRRHAAWLRPAERPHQRRQVHEAAPLPALRIPQQSHPHAH</sequence>
<dbReference type="AlphaFoldDB" id="A0A0A9H3H7"/>
<name>A0A0A9H3H7_ARUDO</name>
<feature type="region of interest" description="Disordered" evidence="1">
    <location>
        <begin position="1"/>
        <end position="84"/>
    </location>
</feature>
<reference evidence="2" key="2">
    <citation type="journal article" date="2015" name="Data Brief">
        <title>Shoot transcriptome of the giant reed, Arundo donax.</title>
        <authorList>
            <person name="Barrero R.A."/>
            <person name="Guerrero F.D."/>
            <person name="Moolhuijzen P."/>
            <person name="Goolsby J.A."/>
            <person name="Tidwell J."/>
            <person name="Bellgard S.E."/>
            <person name="Bellgard M.I."/>
        </authorList>
    </citation>
    <scope>NUCLEOTIDE SEQUENCE</scope>
    <source>
        <tissue evidence="2">Shoot tissue taken approximately 20 cm above the soil surface</tissue>
    </source>
</reference>
<accession>A0A0A9H3H7</accession>
<dbReference type="EMBL" id="GBRH01166579">
    <property type="protein sequence ID" value="JAE31317.1"/>
    <property type="molecule type" value="Transcribed_RNA"/>
</dbReference>